<dbReference type="GO" id="GO:0003700">
    <property type="term" value="F:DNA-binding transcription factor activity"/>
    <property type="evidence" value="ECO:0007669"/>
    <property type="project" value="InterPro"/>
</dbReference>
<comment type="similarity">
    <text evidence="1">Belongs to the LysR transcriptional regulatory family.</text>
</comment>
<name>W4EYI9_9BACL</name>
<dbReference type="Pfam" id="PF03466">
    <property type="entry name" value="LysR_substrate"/>
    <property type="match status" value="1"/>
</dbReference>
<dbReference type="SUPFAM" id="SSF53850">
    <property type="entry name" value="Periplasmic binding protein-like II"/>
    <property type="match status" value="1"/>
</dbReference>
<evidence type="ECO:0000256" key="1">
    <source>
        <dbReference type="ARBA" id="ARBA00009437"/>
    </source>
</evidence>
<dbReference type="PANTHER" id="PTHR30126:SF78">
    <property type="entry name" value="HTH LYSR-TYPE DOMAIN-CONTAINING PROTEIN"/>
    <property type="match status" value="1"/>
</dbReference>
<evidence type="ECO:0000256" key="2">
    <source>
        <dbReference type="ARBA" id="ARBA00023015"/>
    </source>
</evidence>
<reference evidence="6 7" key="1">
    <citation type="journal article" date="2014" name="BMC Genomics">
        <title>Genomic comparison of sporeforming bacilli isolated from milk.</title>
        <authorList>
            <person name="Moreno Switt A.I."/>
            <person name="Andrus A.D."/>
            <person name="Ranieri M.L."/>
            <person name="Orsi R.H."/>
            <person name="Ivy R."/>
            <person name="den Bakker H.C."/>
            <person name="Martin N.H."/>
            <person name="Wiedmann M."/>
            <person name="Boor K.J."/>
        </authorList>
    </citation>
    <scope>NUCLEOTIDE SEQUENCE [LARGE SCALE GENOMIC DNA]</scope>
    <source>
        <strain evidence="6 7">FSL R5-213</strain>
    </source>
</reference>
<organism evidence="6 7">
    <name type="scientific">Viridibacillus arenosi FSL R5-213</name>
    <dbReference type="NCBI Taxonomy" id="1227360"/>
    <lineage>
        <taxon>Bacteria</taxon>
        <taxon>Bacillati</taxon>
        <taxon>Bacillota</taxon>
        <taxon>Bacilli</taxon>
        <taxon>Bacillales</taxon>
        <taxon>Caryophanaceae</taxon>
        <taxon>Viridibacillus</taxon>
    </lineage>
</organism>
<dbReference type="Proteomes" id="UP000019062">
    <property type="component" value="Unassembled WGS sequence"/>
</dbReference>
<dbReference type="PATRIC" id="fig|1227360.4.peg.1955"/>
<dbReference type="EMBL" id="ASQA01000016">
    <property type="protein sequence ID" value="ETT85673.1"/>
    <property type="molecule type" value="Genomic_DNA"/>
</dbReference>
<evidence type="ECO:0000256" key="3">
    <source>
        <dbReference type="ARBA" id="ARBA00023125"/>
    </source>
</evidence>
<feature type="domain" description="HTH lysR-type" evidence="5">
    <location>
        <begin position="1"/>
        <end position="58"/>
    </location>
</feature>
<keyword evidence="7" id="KW-1185">Reference proteome</keyword>
<dbReference type="InterPro" id="IPR000847">
    <property type="entry name" value="LysR_HTH_N"/>
</dbReference>
<dbReference type="PROSITE" id="PS50931">
    <property type="entry name" value="HTH_LYSR"/>
    <property type="match status" value="1"/>
</dbReference>
<dbReference type="InterPro" id="IPR005119">
    <property type="entry name" value="LysR_subst-bd"/>
</dbReference>
<dbReference type="PANTHER" id="PTHR30126">
    <property type="entry name" value="HTH-TYPE TRANSCRIPTIONAL REGULATOR"/>
    <property type="match status" value="1"/>
</dbReference>
<dbReference type="SUPFAM" id="SSF46785">
    <property type="entry name" value="Winged helix' DNA-binding domain"/>
    <property type="match status" value="1"/>
</dbReference>
<dbReference type="CDD" id="cd05466">
    <property type="entry name" value="PBP2_LTTR_substrate"/>
    <property type="match status" value="1"/>
</dbReference>
<dbReference type="GO" id="GO:0000976">
    <property type="term" value="F:transcription cis-regulatory region binding"/>
    <property type="evidence" value="ECO:0007669"/>
    <property type="project" value="TreeGrafter"/>
</dbReference>
<dbReference type="AlphaFoldDB" id="W4EYI9"/>
<evidence type="ECO:0000313" key="7">
    <source>
        <dbReference type="Proteomes" id="UP000019062"/>
    </source>
</evidence>
<keyword evidence="2" id="KW-0805">Transcription regulation</keyword>
<sequence>MTTTEAQIVKVLSEEGNMRKAAERLFLSQPALSQRLQSIEKDWGAQLFLRSQKGLTPTPAGELVIQYAIDTISKKEEIYEMIQSLNSKVHGTLKIACASIVGHTWLPKVLKDFMTQYPEAKISLITGWSSEIVKSLYEGEAHVGIVRGHTDWKGSKIHLFRDTLYLVDKEIKEIDEVFETDRPFIQFKSDSNYYQEIQQWWQRHFKSNPRRQITVDQIETCKQMALNGIGYAILPSITLSGHEDVNTIPLTNNEEEFELTRDTWLIGYESSFELRQVAAFVDLVKKHAECLYDYSNSAEEKK</sequence>
<evidence type="ECO:0000313" key="6">
    <source>
        <dbReference type="EMBL" id="ETT85673.1"/>
    </source>
</evidence>
<protein>
    <submittedName>
        <fullName evidence="6">LysR family transcriptional regulator</fullName>
    </submittedName>
</protein>
<dbReference type="InterPro" id="IPR036390">
    <property type="entry name" value="WH_DNA-bd_sf"/>
</dbReference>
<dbReference type="PRINTS" id="PR00039">
    <property type="entry name" value="HTHLYSR"/>
</dbReference>
<dbReference type="eggNOG" id="COG0583">
    <property type="taxonomic scope" value="Bacteria"/>
</dbReference>
<comment type="caution">
    <text evidence="6">The sequence shown here is derived from an EMBL/GenBank/DDBJ whole genome shotgun (WGS) entry which is preliminary data.</text>
</comment>
<evidence type="ECO:0000259" key="5">
    <source>
        <dbReference type="PROSITE" id="PS50931"/>
    </source>
</evidence>
<dbReference type="RefSeq" id="WP_038183535.1">
    <property type="nucleotide sequence ID" value="NZ_ASQA01000016.1"/>
</dbReference>
<accession>W4EYI9</accession>
<dbReference type="Gene3D" id="1.10.10.10">
    <property type="entry name" value="Winged helix-like DNA-binding domain superfamily/Winged helix DNA-binding domain"/>
    <property type="match status" value="1"/>
</dbReference>
<gene>
    <name evidence="6" type="ORF">C176_09592</name>
</gene>
<keyword evidence="3" id="KW-0238">DNA-binding</keyword>
<proteinExistence type="inferred from homology"/>
<dbReference type="Gene3D" id="3.40.190.290">
    <property type="match status" value="1"/>
</dbReference>
<evidence type="ECO:0000256" key="4">
    <source>
        <dbReference type="ARBA" id="ARBA00023163"/>
    </source>
</evidence>
<dbReference type="InterPro" id="IPR036388">
    <property type="entry name" value="WH-like_DNA-bd_sf"/>
</dbReference>
<keyword evidence="4" id="KW-0804">Transcription</keyword>
<dbReference type="Pfam" id="PF00126">
    <property type="entry name" value="HTH_1"/>
    <property type="match status" value="1"/>
</dbReference>